<dbReference type="InterPro" id="IPR018108">
    <property type="entry name" value="MCP_transmembrane"/>
</dbReference>
<evidence type="ECO:0000256" key="2">
    <source>
        <dbReference type="ARBA" id="ARBA00006375"/>
    </source>
</evidence>
<comment type="subcellular location">
    <subcellularLocation>
        <location evidence="1">Mitochondrion inner membrane</location>
        <topology evidence="1">Multi-pass membrane protein</topology>
    </subcellularLocation>
</comment>
<dbReference type="PANTHER" id="PTHR45624">
    <property type="entry name" value="MITOCHONDRIAL BASIC AMINO ACIDS TRANSPORTER-RELATED"/>
    <property type="match status" value="1"/>
</dbReference>
<evidence type="ECO:0000256" key="4">
    <source>
        <dbReference type="ARBA" id="ARBA00022692"/>
    </source>
</evidence>
<evidence type="ECO:0000256" key="1">
    <source>
        <dbReference type="ARBA" id="ARBA00004448"/>
    </source>
</evidence>
<reference evidence="12" key="2">
    <citation type="submission" date="2025-09" db="UniProtKB">
        <authorList>
            <consortium name="Ensembl"/>
        </authorList>
    </citation>
    <scope>IDENTIFICATION</scope>
</reference>
<dbReference type="PROSITE" id="PS50920">
    <property type="entry name" value="SOLCAR"/>
    <property type="match status" value="3"/>
</dbReference>
<evidence type="ECO:0000256" key="3">
    <source>
        <dbReference type="ARBA" id="ARBA00022448"/>
    </source>
</evidence>
<keyword evidence="5" id="KW-0677">Repeat</keyword>
<dbReference type="Ensembl" id="ENSPMGT00000023675.1">
    <property type="protein sequence ID" value="ENSPMGP00000022230.1"/>
    <property type="gene ID" value="ENSPMGG00000017965.1"/>
</dbReference>
<evidence type="ECO:0000256" key="10">
    <source>
        <dbReference type="PROSITE-ProRule" id="PRU00282"/>
    </source>
</evidence>
<keyword evidence="3 11" id="KW-0813">Transport</keyword>
<organism evidence="12 13">
    <name type="scientific">Periophthalmus magnuspinnatus</name>
    <dbReference type="NCBI Taxonomy" id="409849"/>
    <lineage>
        <taxon>Eukaryota</taxon>
        <taxon>Metazoa</taxon>
        <taxon>Chordata</taxon>
        <taxon>Craniata</taxon>
        <taxon>Vertebrata</taxon>
        <taxon>Euteleostomi</taxon>
        <taxon>Actinopterygii</taxon>
        <taxon>Neopterygii</taxon>
        <taxon>Teleostei</taxon>
        <taxon>Neoteleostei</taxon>
        <taxon>Acanthomorphata</taxon>
        <taxon>Gobiaria</taxon>
        <taxon>Gobiiformes</taxon>
        <taxon>Gobioidei</taxon>
        <taxon>Gobiidae</taxon>
        <taxon>Oxudercinae</taxon>
        <taxon>Periophthalmus</taxon>
    </lineage>
</organism>
<keyword evidence="7" id="KW-1133">Transmembrane helix</keyword>
<dbReference type="STRING" id="409849.ENSPMGP00000022230"/>
<keyword evidence="9 10" id="KW-0472">Membrane</keyword>
<protein>
    <submittedName>
        <fullName evidence="12">Uncharacterized protein</fullName>
    </submittedName>
</protein>
<dbReference type="GO" id="GO:0022857">
    <property type="term" value="F:transmembrane transporter activity"/>
    <property type="evidence" value="ECO:0007669"/>
    <property type="project" value="TreeGrafter"/>
</dbReference>
<evidence type="ECO:0000256" key="11">
    <source>
        <dbReference type="RuleBase" id="RU000488"/>
    </source>
</evidence>
<evidence type="ECO:0000256" key="7">
    <source>
        <dbReference type="ARBA" id="ARBA00022989"/>
    </source>
</evidence>
<feature type="repeat" description="Solcar" evidence="10">
    <location>
        <begin position="198"/>
        <end position="285"/>
    </location>
</feature>
<dbReference type="InterPro" id="IPR050567">
    <property type="entry name" value="Mitochondrial_Carrier"/>
</dbReference>
<name>A0A3B4AZS6_9GOBI</name>
<dbReference type="SUPFAM" id="SSF103506">
    <property type="entry name" value="Mitochondrial carrier"/>
    <property type="match status" value="1"/>
</dbReference>
<dbReference type="PRINTS" id="PR00926">
    <property type="entry name" value="MITOCARRIER"/>
</dbReference>
<dbReference type="FunFam" id="1.50.40.10:FF:000049">
    <property type="entry name" value="Solute carrier family 25 member 45"/>
    <property type="match status" value="1"/>
</dbReference>
<dbReference type="GO" id="GO:0005743">
    <property type="term" value="C:mitochondrial inner membrane"/>
    <property type="evidence" value="ECO:0007669"/>
    <property type="project" value="UniProtKB-SubCell"/>
</dbReference>
<keyword evidence="4 10" id="KW-0812">Transmembrane</keyword>
<reference evidence="12" key="1">
    <citation type="submission" date="2025-08" db="UniProtKB">
        <authorList>
            <consortium name="Ensembl"/>
        </authorList>
    </citation>
    <scope>IDENTIFICATION</scope>
</reference>
<keyword evidence="8" id="KW-0496">Mitochondrion</keyword>
<comment type="similarity">
    <text evidence="2 11">Belongs to the mitochondrial carrier (TC 2.A.29) family.</text>
</comment>
<evidence type="ECO:0000313" key="12">
    <source>
        <dbReference type="Ensembl" id="ENSPMGP00000022230.1"/>
    </source>
</evidence>
<keyword evidence="13" id="KW-1185">Reference proteome</keyword>
<feature type="repeat" description="Solcar" evidence="10">
    <location>
        <begin position="6"/>
        <end position="89"/>
    </location>
</feature>
<evidence type="ECO:0000256" key="9">
    <source>
        <dbReference type="ARBA" id="ARBA00023136"/>
    </source>
</evidence>
<evidence type="ECO:0000256" key="8">
    <source>
        <dbReference type="ARBA" id="ARBA00023128"/>
    </source>
</evidence>
<dbReference type="InterPro" id="IPR023395">
    <property type="entry name" value="MCP_dom_sf"/>
</dbReference>
<accession>A0A3B4AZS6</accession>
<evidence type="ECO:0000256" key="5">
    <source>
        <dbReference type="ARBA" id="ARBA00022737"/>
    </source>
</evidence>
<evidence type="ECO:0000256" key="6">
    <source>
        <dbReference type="ARBA" id="ARBA00022792"/>
    </source>
</evidence>
<proteinExistence type="inferred from homology"/>
<dbReference type="Proteomes" id="UP000261520">
    <property type="component" value="Unplaced"/>
</dbReference>
<dbReference type="InterPro" id="IPR002067">
    <property type="entry name" value="MCP"/>
</dbReference>
<dbReference type="Gene3D" id="1.50.40.10">
    <property type="entry name" value="Mitochondrial carrier domain"/>
    <property type="match status" value="1"/>
</dbReference>
<keyword evidence="6" id="KW-0999">Mitochondrion inner membrane</keyword>
<dbReference type="PANTHER" id="PTHR45624:SF6">
    <property type="entry name" value="SOLUTE CARRIER FAMILY 25 MEMBER 45"/>
    <property type="match status" value="1"/>
</dbReference>
<evidence type="ECO:0000313" key="13">
    <source>
        <dbReference type="Proteomes" id="UP000261520"/>
    </source>
</evidence>
<feature type="repeat" description="Solcar" evidence="10">
    <location>
        <begin position="104"/>
        <end position="190"/>
    </location>
</feature>
<dbReference type="AlphaFoldDB" id="A0A3B4AZS6"/>
<sequence length="293" mass="31312">MCLYQTVVLVNSCKSHVLGALGIIVGHPIDTVKVRLQALTQYNGVVQCVVQTYTREGVQGFYRGMAFPVLTNGLVNSLVFGVYSNALDALSQGRQEEHGTAPSVPALQVYTAGAFSGLVQVLVAAPIDLIKVRLQGQTSVGGPRGPLHCALVILKQEGPLGLYRGGLAMALRDIPCYGFYFLPYEVICKALTESGQRPGTLAVLVAGGMAGVITWALATPMDVVKARMQLSGAGGRRYRGVLDCVRVSVREEGPRVLFKGLLLNSVRAFPVNAVTFLSYEHLKKLLCPSPAPN</sequence>
<dbReference type="Pfam" id="PF00153">
    <property type="entry name" value="Mito_carr"/>
    <property type="match status" value="3"/>
</dbReference>